<evidence type="ECO:0000313" key="3">
    <source>
        <dbReference type="Proteomes" id="UP000011115"/>
    </source>
</evidence>
<protein>
    <recommendedName>
        <fullName evidence="4">Polyprotein protein</fullName>
    </recommendedName>
</protein>
<feature type="compositionally biased region" description="Polar residues" evidence="1">
    <location>
        <begin position="214"/>
        <end position="223"/>
    </location>
</feature>
<dbReference type="InParanoid" id="M1DV96"/>
<dbReference type="HOGENOM" id="CLU_029307_2_3_1"/>
<dbReference type="PaxDb" id="4113-PGSC0003DMT400094963"/>
<name>M1DV96_SOLTU</name>
<dbReference type="Proteomes" id="UP000011115">
    <property type="component" value="Unassembled WGS sequence"/>
</dbReference>
<proteinExistence type="predicted"/>
<dbReference type="AlphaFoldDB" id="M1DV96"/>
<organism evidence="2 3">
    <name type="scientific">Solanum tuberosum</name>
    <name type="common">Potato</name>
    <dbReference type="NCBI Taxonomy" id="4113"/>
    <lineage>
        <taxon>Eukaryota</taxon>
        <taxon>Viridiplantae</taxon>
        <taxon>Streptophyta</taxon>
        <taxon>Embryophyta</taxon>
        <taxon>Tracheophyta</taxon>
        <taxon>Spermatophyta</taxon>
        <taxon>Magnoliopsida</taxon>
        <taxon>eudicotyledons</taxon>
        <taxon>Gunneridae</taxon>
        <taxon>Pentapetalae</taxon>
        <taxon>asterids</taxon>
        <taxon>lamiids</taxon>
        <taxon>Solanales</taxon>
        <taxon>Solanaceae</taxon>
        <taxon>Solanoideae</taxon>
        <taxon>Solaneae</taxon>
        <taxon>Solanum</taxon>
    </lineage>
</organism>
<keyword evidence="3" id="KW-1185">Reference proteome</keyword>
<dbReference type="PANTHER" id="PTHR33180:SF31">
    <property type="entry name" value="POLYPROTEIN PROTEIN"/>
    <property type="match status" value="1"/>
</dbReference>
<dbReference type="PANTHER" id="PTHR33180">
    <property type="entry name" value="PHOTOSYSTEM II CP43 REACTION CENTER PROTEIN"/>
    <property type="match status" value="1"/>
</dbReference>
<feature type="region of interest" description="Disordered" evidence="1">
    <location>
        <begin position="214"/>
        <end position="235"/>
    </location>
</feature>
<dbReference type="EnsemblPlants" id="PGSC0003DMT400094963">
    <property type="protein sequence ID" value="PGSC0003DMT400094963"/>
    <property type="gene ID" value="PGSC0003DMG400044534"/>
</dbReference>
<evidence type="ECO:0000313" key="2">
    <source>
        <dbReference type="EnsemblPlants" id="PGSC0003DMT400094963"/>
    </source>
</evidence>
<reference evidence="2" key="2">
    <citation type="submission" date="2015-06" db="UniProtKB">
        <authorList>
            <consortium name="EnsemblPlants"/>
        </authorList>
    </citation>
    <scope>IDENTIFICATION</scope>
    <source>
        <strain evidence="2">DM1-3 516 R44</strain>
    </source>
</reference>
<sequence>MAMRARQQQTSLPFPVLITKLCRRARLPRNEKKDMEVIPTSSTDIRRIEAEYLKDEADKKRTALVDTSPIVDIETLPAEAVLPTSATGLQAMLLRMRHLAHSADVHASRLEVAVLGMIEIALTAALTPLRHVIDALTKRIEVCERAQGTLHEIPNDLDTDIQQVLIFRVDHLDVESEAETNKKQLGVQEETTYEGLTEVEEGMVHSAIQTSLRDTSMAGSNGASVDVTPGTDAQS</sequence>
<evidence type="ECO:0008006" key="4">
    <source>
        <dbReference type="Google" id="ProtNLM"/>
    </source>
</evidence>
<reference evidence="3" key="1">
    <citation type="journal article" date="2011" name="Nature">
        <title>Genome sequence and analysis of the tuber crop potato.</title>
        <authorList>
            <consortium name="The Potato Genome Sequencing Consortium"/>
        </authorList>
    </citation>
    <scope>NUCLEOTIDE SEQUENCE [LARGE SCALE GENOMIC DNA]</scope>
    <source>
        <strain evidence="3">cv. DM1-3 516 R44</strain>
    </source>
</reference>
<accession>M1DV96</accession>
<dbReference type="Gramene" id="PGSC0003DMT400094963">
    <property type="protein sequence ID" value="PGSC0003DMT400094963"/>
    <property type="gene ID" value="PGSC0003DMG400044534"/>
</dbReference>
<evidence type="ECO:0000256" key="1">
    <source>
        <dbReference type="SAM" id="MobiDB-lite"/>
    </source>
</evidence>
<dbReference type="eggNOG" id="ENOG502R85P">
    <property type="taxonomic scope" value="Eukaryota"/>
</dbReference>